<protein>
    <recommendedName>
        <fullName evidence="7">Protein phosphatase 1, regulatory (inhibitor) subunit 14C</fullName>
    </recommendedName>
</protein>
<dbReference type="GeneTree" id="ENSGT00950000182985"/>
<feature type="compositionally biased region" description="Low complexity" evidence="5">
    <location>
        <begin position="13"/>
        <end position="41"/>
    </location>
</feature>
<accession>S4RYZ1</accession>
<comment type="similarity">
    <text evidence="1">Belongs to the PP1 inhibitor family.</text>
</comment>
<dbReference type="PANTHER" id="PTHR16188:SF14">
    <property type="entry name" value="GEO07393P1"/>
    <property type="match status" value="1"/>
</dbReference>
<dbReference type="PANTHER" id="PTHR16188">
    <property type="entry name" value="PROTEIN PHOSPHATASE 1 INHIBITOR POTENTIATED BY PROTEIN KINASE C"/>
    <property type="match status" value="1"/>
</dbReference>
<dbReference type="HOGENOM" id="CLU_114155_1_0_1"/>
<keyword evidence="4" id="KW-0650">Protein phosphatase inhibitor</keyword>
<dbReference type="GO" id="GO:0004865">
    <property type="term" value="F:protein serine/threonine phosphatase inhibitor activity"/>
    <property type="evidence" value="ECO:0007669"/>
    <property type="project" value="TreeGrafter"/>
</dbReference>
<dbReference type="SUPFAM" id="SSF81995">
    <property type="entry name" value="beta-sandwich domain of Sec23/24"/>
    <property type="match status" value="1"/>
</dbReference>
<dbReference type="InterPro" id="IPR008025">
    <property type="entry name" value="CPI-17"/>
</dbReference>
<reference evidence="6" key="2">
    <citation type="submission" date="2025-09" db="UniProtKB">
        <authorList>
            <consortium name="Ensembl"/>
        </authorList>
    </citation>
    <scope>IDENTIFICATION</scope>
</reference>
<keyword evidence="3" id="KW-0007">Acetylation</keyword>
<dbReference type="STRING" id="7757.ENSPMAP00000010432"/>
<name>S4RYZ1_PETMA</name>
<reference evidence="6" key="1">
    <citation type="submission" date="2025-08" db="UniProtKB">
        <authorList>
            <consortium name="Ensembl"/>
        </authorList>
    </citation>
    <scope>IDENTIFICATION</scope>
</reference>
<dbReference type="Ensembl" id="ENSPMAT00000010478.1">
    <property type="protein sequence ID" value="ENSPMAP00000010432.1"/>
    <property type="gene ID" value="ENSPMAG00000009489.1"/>
</dbReference>
<dbReference type="InterPro" id="IPR036658">
    <property type="entry name" value="CPI-17_sf"/>
</dbReference>
<dbReference type="SUPFAM" id="SSF81790">
    <property type="entry name" value="Myosin phosphatase inhibitor 17kDa protein, CPI-17"/>
    <property type="match status" value="1"/>
</dbReference>
<evidence type="ECO:0000256" key="5">
    <source>
        <dbReference type="SAM" id="MobiDB-lite"/>
    </source>
</evidence>
<dbReference type="FunFam" id="1.10.150.220:FF:000001">
    <property type="entry name" value="Phosphatase 1, regulatory (Inhibitor) subunit 14C"/>
    <property type="match status" value="1"/>
</dbReference>
<evidence type="ECO:0000313" key="6">
    <source>
        <dbReference type="Ensembl" id="ENSPMAP00000010432.1"/>
    </source>
</evidence>
<keyword evidence="2" id="KW-0597">Phosphoprotein</keyword>
<evidence type="ECO:0000256" key="1">
    <source>
        <dbReference type="ARBA" id="ARBA00005483"/>
    </source>
</evidence>
<proteinExistence type="inferred from homology"/>
<dbReference type="GO" id="GO:0005737">
    <property type="term" value="C:cytoplasm"/>
    <property type="evidence" value="ECO:0007669"/>
    <property type="project" value="InterPro"/>
</dbReference>
<dbReference type="Pfam" id="PF05361">
    <property type="entry name" value="PP1_inhibitor"/>
    <property type="match status" value="1"/>
</dbReference>
<evidence type="ECO:0008006" key="7">
    <source>
        <dbReference type="Google" id="ProtNLM"/>
    </source>
</evidence>
<feature type="region of interest" description="Disordered" evidence="5">
    <location>
        <begin position="1"/>
        <end position="64"/>
    </location>
</feature>
<sequence>CFEAGPGVGTATQSAQGNGKQQQQQPGHGEQQQQQQQQGPVHPGGGAAPPMPHGRRAGSKVTVKYNRKELQKRLDLEEWIDERLHLLYDCDEEEMPELEIDIDQLLDMNTDEERAEQLREILQECCSSSEEFVLELLSRIKGMKKLSTNKK</sequence>
<organism evidence="6">
    <name type="scientific">Petromyzon marinus</name>
    <name type="common">Sea lamprey</name>
    <dbReference type="NCBI Taxonomy" id="7757"/>
    <lineage>
        <taxon>Eukaryota</taxon>
        <taxon>Metazoa</taxon>
        <taxon>Chordata</taxon>
        <taxon>Craniata</taxon>
        <taxon>Vertebrata</taxon>
        <taxon>Cyclostomata</taxon>
        <taxon>Hyperoartia</taxon>
        <taxon>Petromyzontiformes</taxon>
        <taxon>Petromyzontidae</taxon>
        <taxon>Petromyzon</taxon>
    </lineage>
</organism>
<dbReference type="Gene3D" id="1.10.150.220">
    <property type="entry name" value="CPI-17"/>
    <property type="match status" value="1"/>
</dbReference>
<dbReference type="AlphaFoldDB" id="S4RYZ1"/>
<evidence type="ECO:0000256" key="4">
    <source>
        <dbReference type="ARBA" id="ARBA00023272"/>
    </source>
</evidence>
<evidence type="ECO:0000256" key="3">
    <source>
        <dbReference type="ARBA" id="ARBA00022990"/>
    </source>
</evidence>
<evidence type="ECO:0000256" key="2">
    <source>
        <dbReference type="ARBA" id="ARBA00022553"/>
    </source>
</evidence>